<name>A0ACB8BLV0_9AGAM</name>
<evidence type="ECO:0000313" key="1">
    <source>
        <dbReference type="EMBL" id="KAH7926299.1"/>
    </source>
</evidence>
<accession>A0ACB8BLV0</accession>
<dbReference type="EMBL" id="MU266385">
    <property type="protein sequence ID" value="KAH7926299.1"/>
    <property type="molecule type" value="Genomic_DNA"/>
</dbReference>
<dbReference type="Proteomes" id="UP000790709">
    <property type="component" value="Unassembled WGS sequence"/>
</dbReference>
<keyword evidence="2" id="KW-1185">Reference proteome</keyword>
<proteinExistence type="predicted"/>
<reference evidence="1" key="1">
    <citation type="journal article" date="2021" name="New Phytol.">
        <title>Evolutionary innovations through gain and loss of genes in the ectomycorrhizal Boletales.</title>
        <authorList>
            <person name="Wu G."/>
            <person name="Miyauchi S."/>
            <person name="Morin E."/>
            <person name="Kuo A."/>
            <person name="Drula E."/>
            <person name="Varga T."/>
            <person name="Kohler A."/>
            <person name="Feng B."/>
            <person name="Cao Y."/>
            <person name="Lipzen A."/>
            <person name="Daum C."/>
            <person name="Hundley H."/>
            <person name="Pangilinan J."/>
            <person name="Johnson J."/>
            <person name="Barry K."/>
            <person name="LaButti K."/>
            <person name="Ng V."/>
            <person name="Ahrendt S."/>
            <person name="Min B."/>
            <person name="Choi I.G."/>
            <person name="Park H."/>
            <person name="Plett J.M."/>
            <person name="Magnuson J."/>
            <person name="Spatafora J.W."/>
            <person name="Nagy L.G."/>
            <person name="Henrissat B."/>
            <person name="Grigoriev I.V."/>
            <person name="Yang Z.L."/>
            <person name="Xu J."/>
            <person name="Martin F.M."/>
        </authorList>
    </citation>
    <scope>NUCLEOTIDE SEQUENCE</scope>
    <source>
        <strain evidence="1">KUC20120723A-06</strain>
    </source>
</reference>
<comment type="caution">
    <text evidence="1">The sequence shown here is derived from an EMBL/GenBank/DDBJ whole genome shotgun (WGS) entry which is preliminary data.</text>
</comment>
<organism evidence="1 2">
    <name type="scientific">Leucogyrophana mollusca</name>
    <dbReference type="NCBI Taxonomy" id="85980"/>
    <lineage>
        <taxon>Eukaryota</taxon>
        <taxon>Fungi</taxon>
        <taxon>Dikarya</taxon>
        <taxon>Basidiomycota</taxon>
        <taxon>Agaricomycotina</taxon>
        <taxon>Agaricomycetes</taxon>
        <taxon>Agaricomycetidae</taxon>
        <taxon>Boletales</taxon>
        <taxon>Boletales incertae sedis</taxon>
        <taxon>Leucogyrophana</taxon>
    </lineage>
</organism>
<protein>
    <submittedName>
        <fullName evidence="1">DUF1671-domain-containing protein</fullName>
    </submittedName>
</protein>
<evidence type="ECO:0000313" key="2">
    <source>
        <dbReference type="Proteomes" id="UP000790709"/>
    </source>
</evidence>
<gene>
    <name evidence="1" type="ORF">BV22DRAFT_1063188</name>
</gene>
<sequence>MICQLCNLNIENYSEKDRQEHYDKHYNKNSSHTKPSTSRVVRKTIPDGTSKPPTRMKFPKITNSGGDEFWHPSQARPPPHNFSPGLIPVLKGALKTSHTRGYTCRAVLCFEQTVHISREPFDAGWGCGYRNFLMACTALMVQQNQTIYFPLLDDPMSPGVRNLQLWIEHAWKEGYDEIGARELKHKLHGTKKYIGTGELYVAFTSRGIPCHLVDFDITESPKGTTALTDWVMDYFSPPSPSTRAATVDEILRGATPVVATDKMPLILQHQGHSHTIIGYEVMRNGNVNLLVFDPSYLPNKRLREAGLQGLPLSPCSSPSKPRTRSHVLPSIMHPFSSGLTSTLKRAGRSPSPNASVSKRVRTTSDSDSHDVIIITDSDSEHETQAHSRSKPRPQADNFIDMLKYFRLDNKKLARKNKYQILYFPMDDPWNEKERASRKVVTSTNGY</sequence>